<dbReference type="AlphaFoldDB" id="A0A8H4T9W0"/>
<reference evidence="2" key="2">
    <citation type="submission" date="2020-05" db="EMBL/GenBank/DDBJ databases">
        <authorList>
            <person name="Kim H.-S."/>
            <person name="Proctor R.H."/>
            <person name="Brown D.W."/>
        </authorList>
    </citation>
    <scope>NUCLEOTIDE SEQUENCE</scope>
    <source>
        <strain evidence="2">NRRL 45417</strain>
    </source>
</reference>
<proteinExistence type="predicted"/>
<dbReference type="OrthoDB" id="5041082at2759"/>
<evidence type="ECO:0000256" key="1">
    <source>
        <dbReference type="SAM" id="Coils"/>
    </source>
</evidence>
<feature type="coiled-coil region" evidence="1">
    <location>
        <begin position="25"/>
        <end position="52"/>
    </location>
</feature>
<comment type="caution">
    <text evidence="2">The sequence shown here is derived from an EMBL/GenBank/DDBJ whole genome shotgun (WGS) entry which is preliminary data.</text>
</comment>
<reference evidence="2" key="1">
    <citation type="journal article" date="2020" name="BMC Genomics">
        <title>Correction to: Identification and distribution of gene clusters required for synthesis of sphingolipid metabolism inhibitors in diverse species of the filamentous fungus Fusarium.</title>
        <authorList>
            <person name="Kim H.S."/>
            <person name="Lohmar J.M."/>
            <person name="Busman M."/>
            <person name="Brown D.W."/>
            <person name="Naumann T.A."/>
            <person name="Divon H.H."/>
            <person name="Lysoe E."/>
            <person name="Uhlig S."/>
            <person name="Proctor R.H."/>
        </authorList>
    </citation>
    <scope>NUCLEOTIDE SEQUENCE</scope>
    <source>
        <strain evidence="2">NRRL 45417</strain>
    </source>
</reference>
<dbReference type="Proteomes" id="UP000604273">
    <property type="component" value="Unassembled WGS sequence"/>
</dbReference>
<gene>
    <name evidence="2" type="ORF">FGADI_5544</name>
</gene>
<keyword evidence="1" id="KW-0175">Coiled coil</keyword>
<dbReference type="EMBL" id="JABFAI010000128">
    <property type="protein sequence ID" value="KAF4954008.1"/>
    <property type="molecule type" value="Genomic_DNA"/>
</dbReference>
<protein>
    <submittedName>
        <fullName evidence="2">Uncharacterized protein</fullName>
    </submittedName>
</protein>
<name>A0A8H4T9W0_9HYPO</name>
<organism evidence="2 3">
    <name type="scientific">Fusarium gaditjirri</name>
    <dbReference type="NCBI Taxonomy" id="282569"/>
    <lineage>
        <taxon>Eukaryota</taxon>
        <taxon>Fungi</taxon>
        <taxon>Dikarya</taxon>
        <taxon>Ascomycota</taxon>
        <taxon>Pezizomycotina</taxon>
        <taxon>Sordariomycetes</taxon>
        <taxon>Hypocreomycetidae</taxon>
        <taxon>Hypocreales</taxon>
        <taxon>Nectriaceae</taxon>
        <taxon>Fusarium</taxon>
        <taxon>Fusarium nisikadoi species complex</taxon>
    </lineage>
</organism>
<sequence length="94" mass="10751">MDQQSIEQMNISMLISMVRIMLHIIQDQNVTIEALRRQVQDLAAQVYQMRSEIAQLRAGSEAVEEGPQTPDTLLHSLEVTYQLPDDEAQDQNQL</sequence>
<accession>A0A8H4T9W0</accession>
<evidence type="ECO:0000313" key="2">
    <source>
        <dbReference type="EMBL" id="KAF4954008.1"/>
    </source>
</evidence>
<keyword evidence="3" id="KW-1185">Reference proteome</keyword>
<evidence type="ECO:0000313" key="3">
    <source>
        <dbReference type="Proteomes" id="UP000604273"/>
    </source>
</evidence>